<protein>
    <submittedName>
        <fullName evidence="4">WD40 repeat-like protein</fullName>
    </submittedName>
</protein>
<keyword evidence="2" id="KW-0677">Repeat</keyword>
<evidence type="ECO:0000313" key="4">
    <source>
        <dbReference type="EMBL" id="TDL15113.1"/>
    </source>
</evidence>
<name>A0A4Y7PI06_9AGAM</name>
<dbReference type="SUPFAM" id="SSF50998">
    <property type="entry name" value="Quinoprotein alcohol dehydrogenase-like"/>
    <property type="match status" value="1"/>
</dbReference>
<feature type="repeat" description="WD" evidence="3">
    <location>
        <begin position="537"/>
        <end position="578"/>
    </location>
</feature>
<dbReference type="EMBL" id="ML170289">
    <property type="protein sequence ID" value="TDL15113.1"/>
    <property type="molecule type" value="Genomic_DNA"/>
</dbReference>
<evidence type="ECO:0000256" key="3">
    <source>
        <dbReference type="PROSITE-ProRule" id="PRU00221"/>
    </source>
</evidence>
<feature type="repeat" description="WD" evidence="3">
    <location>
        <begin position="663"/>
        <end position="698"/>
    </location>
</feature>
<dbReference type="OrthoDB" id="163438at2759"/>
<dbReference type="CDD" id="cd00200">
    <property type="entry name" value="WD40"/>
    <property type="match status" value="1"/>
</dbReference>
<dbReference type="SUPFAM" id="SSF52540">
    <property type="entry name" value="P-loop containing nucleoside triphosphate hydrolases"/>
    <property type="match status" value="1"/>
</dbReference>
<evidence type="ECO:0000256" key="1">
    <source>
        <dbReference type="ARBA" id="ARBA00022574"/>
    </source>
</evidence>
<feature type="repeat" description="WD" evidence="3">
    <location>
        <begin position="865"/>
        <end position="906"/>
    </location>
</feature>
<feature type="repeat" description="WD" evidence="3">
    <location>
        <begin position="580"/>
        <end position="612"/>
    </location>
</feature>
<feature type="repeat" description="WD" evidence="3">
    <location>
        <begin position="908"/>
        <end position="949"/>
    </location>
</feature>
<dbReference type="PRINTS" id="PR00320">
    <property type="entry name" value="GPROTEINBRPT"/>
</dbReference>
<dbReference type="PROSITE" id="PS50082">
    <property type="entry name" value="WD_REPEATS_2"/>
    <property type="match status" value="5"/>
</dbReference>
<keyword evidence="1 3" id="KW-0853">WD repeat</keyword>
<dbReference type="InterPro" id="IPR011047">
    <property type="entry name" value="Quinoprotein_ADH-like_sf"/>
</dbReference>
<dbReference type="InterPro" id="IPR015943">
    <property type="entry name" value="WD40/YVTN_repeat-like_dom_sf"/>
</dbReference>
<dbReference type="InterPro" id="IPR050349">
    <property type="entry name" value="WD_LIS1/nudF_dynein_reg"/>
</dbReference>
<evidence type="ECO:0000256" key="2">
    <source>
        <dbReference type="ARBA" id="ARBA00022737"/>
    </source>
</evidence>
<dbReference type="InterPro" id="IPR001680">
    <property type="entry name" value="WD40_rpt"/>
</dbReference>
<dbReference type="AlphaFoldDB" id="A0A4Y7PI06"/>
<dbReference type="InterPro" id="IPR020472">
    <property type="entry name" value="WD40_PAC1"/>
</dbReference>
<proteinExistence type="predicted"/>
<dbReference type="Gene3D" id="2.130.10.10">
    <property type="entry name" value="YVTN repeat-like/Quinoprotein amine dehydrogenase"/>
    <property type="match status" value="4"/>
</dbReference>
<sequence>MHSAGGGTIGMTAAVDKANDGIGQLTALNDTWQPLLAKLKSFSDLVDKIAEVHPYAKMAWSVLSAAHKTILAQGDRDDRIQQLYKVMDSVYAIVLEAESSRIESHKPLVACMAHQTIECGYFITSYAKDKKFWMRLVKNAMTGADTAMENFQVKFQELKKQFHEEAIRNSEITVKHAEIIVASILDEVKNLVTEVDLKDMPYATDARFRSDKQCLAGTWEEILDEISDWINHPESSQNVFLLCGAAGTGKSPIAHTIAKRFDQLGHLAGPIVVVIDALDESGDPRSRHAVLSSLAKQAANLPANFRIFLTSRLEKDIIGNFFGNGSVIVKHMDDIENGTTERDIHTYICRQLSECYENFTEGDYQLLVNKSERIFQWAFVVCDSIKWDIAGSTPYERFQQFTLLRFRSVMGQVMTAFEPLSVNALAEMRYAANVDNLKSDSRSSSKNFVTSIVKFMGSLLSGVSDDFIPVRALHTSFRDFLTDPSRSGKYYVNKLPLDSNFQSKVAFLYRQLLYWLELTVTIRIWDAKIGIVTSPALKGHWGGIRCVTFSPDDKYILSACDEKTIQVWDAATSTSTTITLEQCDKHVGFVAFSPDGKQMVAGSTDNNIRVWNHIASSSWDKTTRVWDANTGAVTLGPLKGHTDGIWTSLVWNAEKGTVTFGPLRGHTDEVRCVAFSPNGKHIVSGSYDKTIQIWNMDSDVMAPDTGTIKLGPLQGHDTQGARVVAFSSDGKNIISGSDDEKNIQVWDTDSGMMTLSQTYCVCILDDFPQPSGTLFRPDFAINCDRRGWAVMPGLTGSQFTRKTSFQILSLEEGGDPLFQFKTTTSTFIFALRTVEPPRFLREVTHYHGTIHVWDANTGTEILGPLEGHTSNIMSIAFSPDGKHILSGSNDNTIQMWNADTGLAVWSPLEGHSGYVNFVAFSNDGKYIVSGSDDETIQMWDADTGLMMANTLHLDLMMELFEF</sequence>
<dbReference type="InterPro" id="IPR019775">
    <property type="entry name" value="WD40_repeat_CS"/>
</dbReference>
<dbReference type="SMART" id="SM00320">
    <property type="entry name" value="WD40"/>
    <property type="match status" value="6"/>
</dbReference>
<dbReference type="InterPro" id="IPR027417">
    <property type="entry name" value="P-loop_NTPase"/>
</dbReference>
<reference evidence="4 5" key="1">
    <citation type="submission" date="2018-06" db="EMBL/GenBank/DDBJ databases">
        <title>A transcriptomic atlas of mushroom development highlights an independent origin of complex multicellularity.</title>
        <authorList>
            <consortium name="DOE Joint Genome Institute"/>
            <person name="Krizsan K."/>
            <person name="Almasi E."/>
            <person name="Merenyi Z."/>
            <person name="Sahu N."/>
            <person name="Viragh M."/>
            <person name="Koszo T."/>
            <person name="Mondo S."/>
            <person name="Kiss B."/>
            <person name="Balint B."/>
            <person name="Kues U."/>
            <person name="Barry K."/>
            <person name="Hegedus J.C."/>
            <person name="Henrissat B."/>
            <person name="Johnson J."/>
            <person name="Lipzen A."/>
            <person name="Ohm R."/>
            <person name="Nagy I."/>
            <person name="Pangilinan J."/>
            <person name="Yan J."/>
            <person name="Xiong Y."/>
            <person name="Grigoriev I.V."/>
            <person name="Hibbett D.S."/>
            <person name="Nagy L.G."/>
        </authorList>
    </citation>
    <scope>NUCLEOTIDE SEQUENCE [LARGE SCALE GENOMIC DNA]</scope>
    <source>
        <strain evidence="4 5">SZMC22713</strain>
    </source>
</reference>
<organism evidence="4 5">
    <name type="scientific">Rickenella mellea</name>
    <dbReference type="NCBI Taxonomy" id="50990"/>
    <lineage>
        <taxon>Eukaryota</taxon>
        <taxon>Fungi</taxon>
        <taxon>Dikarya</taxon>
        <taxon>Basidiomycota</taxon>
        <taxon>Agaricomycotina</taxon>
        <taxon>Agaricomycetes</taxon>
        <taxon>Hymenochaetales</taxon>
        <taxon>Rickenellaceae</taxon>
        <taxon>Rickenella</taxon>
    </lineage>
</organism>
<gene>
    <name evidence="4" type="ORF">BD410DRAFT_809175</name>
</gene>
<dbReference type="PANTHER" id="PTHR44129">
    <property type="entry name" value="WD REPEAT-CONTAINING PROTEIN POP1"/>
    <property type="match status" value="1"/>
</dbReference>
<keyword evidence="5" id="KW-1185">Reference proteome</keyword>
<dbReference type="Pfam" id="PF00400">
    <property type="entry name" value="WD40"/>
    <property type="match status" value="6"/>
</dbReference>
<evidence type="ECO:0000313" key="5">
    <source>
        <dbReference type="Proteomes" id="UP000294933"/>
    </source>
</evidence>
<dbReference type="PROSITE" id="PS50294">
    <property type="entry name" value="WD_REPEATS_REGION"/>
    <property type="match status" value="5"/>
</dbReference>
<dbReference type="Proteomes" id="UP000294933">
    <property type="component" value="Unassembled WGS sequence"/>
</dbReference>
<accession>A0A4Y7PI06</accession>
<dbReference type="VEuPathDB" id="FungiDB:BD410DRAFT_809175"/>
<dbReference type="PROSITE" id="PS00678">
    <property type="entry name" value="WD_REPEATS_1"/>
    <property type="match status" value="3"/>
</dbReference>
<dbReference type="STRING" id="50990.A0A4Y7PI06"/>